<evidence type="ECO:0000313" key="3">
    <source>
        <dbReference type="Proteomes" id="UP001597374"/>
    </source>
</evidence>
<feature type="repeat" description="TPR" evidence="1">
    <location>
        <begin position="500"/>
        <end position="533"/>
    </location>
</feature>
<dbReference type="SUPFAM" id="SSF48452">
    <property type="entry name" value="TPR-like"/>
    <property type="match status" value="1"/>
</dbReference>
<keyword evidence="3" id="KW-1185">Reference proteome</keyword>
<dbReference type="SMART" id="SM00028">
    <property type="entry name" value="TPR"/>
    <property type="match status" value="2"/>
</dbReference>
<dbReference type="Gene3D" id="1.25.40.10">
    <property type="entry name" value="Tetratricopeptide repeat domain"/>
    <property type="match status" value="2"/>
</dbReference>
<dbReference type="PROSITE" id="PS50005">
    <property type="entry name" value="TPR"/>
    <property type="match status" value="2"/>
</dbReference>
<feature type="repeat" description="TPR" evidence="1">
    <location>
        <begin position="433"/>
        <end position="466"/>
    </location>
</feature>
<dbReference type="Proteomes" id="UP001597374">
    <property type="component" value="Unassembled WGS sequence"/>
</dbReference>
<gene>
    <name evidence="2" type="ORF">ACFSKP_15540</name>
</gene>
<dbReference type="EMBL" id="JBHUIM010000002">
    <property type="protein sequence ID" value="MFD2247678.1"/>
    <property type="molecule type" value="Genomic_DNA"/>
</dbReference>
<dbReference type="Pfam" id="PF13432">
    <property type="entry name" value="TPR_16"/>
    <property type="match status" value="1"/>
</dbReference>
<dbReference type="InterPro" id="IPR019734">
    <property type="entry name" value="TPR_rpt"/>
</dbReference>
<evidence type="ECO:0000313" key="2">
    <source>
        <dbReference type="EMBL" id="MFD2247678.1"/>
    </source>
</evidence>
<comment type="caution">
    <text evidence="2">The sequence shown here is derived from an EMBL/GenBank/DDBJ whole genome shotgun (WGS) entry which is preliminary data.</text>
</comment>
<keyword evidence="1" id="KW-0802">TPR repeat</keyword>
<organism evidence="2 3">
    <name type="scientific">Pontibacter ruber</name>
    <dbReference type="NCBI Taxonomy" id="1343895"/>
    <lineage>
        <taxon>Bacteria</taxon>
        <taxon>Pseudomonadati</taxon>
        <taxon>Bacteroidota</taxon>
        <taxon>Cytophagia</taxon>
        <taxon>Cytophagales</taxon>
        <taxon>Hymenobacteraceae</taxon>
        <taxon>Pontibacter</taxon>
    </lineage>
</organism>
<dbReference type="RefSeq" id="WP_250430735.1">
    <property type="nucleotide sequence ID" value="NZ_JALPRR010000003.1"/>
</dbReference>
<accession>A0ABW5D0Y7</accession>
<dbReference type="InterPro" id="IPR011990">
    <property type="entry name" value="TPR-like_helical_dom_sf"/>
</dbReference>
<reference evidence="3" key="1">
    <citation type="journal article" date="2019" name="Int. J. Syst. Evol. Microbiol.">
        <title>The Global Catalogue of Microorganisms (GCM) 10K type strain sequencing project: providing services to taxonomists for standard genome sequencing and annotation.</title>
        <authorList>
            <consortium name="The Broad Institute Genomics Platform"/>
            <consortium name="The Broad Institute Genome Sequencing Center for Infectious Disease"/>
            <person name="Wu L."/>
            <person name="Ma J."/>
        </authorList>
    </citation>
    <scope>NUCLEOTIDE SEQUENCE [LARGE SCALE GENOMIC DNA]</scope>
    <source>
        <strain evidence="3">CGMCC 4.1782</strain>
    </source>
</reference>
<proteinExistence type="predicted"/>
<sequence length="592" mass="67835">MQHLKKNYWRLLPLTLALGFFTSGCTLSRMVKHAKKQEISVQPNPLAASGNEVSFEMKASVPEKLIKKKHRYKLEVYYEYGEEKRDELGSFNFEFGEFIYEDGKPTITKVLAFPYDPKKDKGRLMVQGLAIDKRDDDVKYTEPQQVAAGLLTTPLLMVRNNEVTYIPDNYAEEAAGPTVLSFFFEQDQAKLRNYIGSNLQALEQYTMDNVGEQKIKIVAGQSPDEAGSGLAKKRAKVLEDYYRSKVKALDYSGKKIDLQTRVEEQNWKLLVQKVKTSALPKAQVQEVAAIVQSKKTDREKQKALEQTEAYDYLQQYVYPTMRYADVEINYNRSRKSNYELYLLAQKIANETADADVLTEEELQHAATLTPLLDEKRKLYEAAVKTTDKWPAYHNLGKVYIEMARKDYRPKAKKALLAKAIHNLTFAGFRNPKAEVYYSLASGYHVRGDKLEALQYYDYAIKLGGSKELLQRIFADKAALEIEIGQYDDAIESLRYAGDSYQTNMNLGLSYLLKENYEGAVEFYNRALEQQPGDALAYYSLAIIGARTKNEQMLSENLRRAVRADKTYTQKAIADKEFEAYHNKPPYEDALIR</sequence>
<evidence type="ECO:0000256" key="1">
    <source>
        <dbReference type="PROSITE-ProRule" id="PRU00339"/>
    </source>
</evidence>
<protein>
    <submittedName>
        <fullName evidence="2">Tetratricopeptide repeat protein</fullName>
    </submittedName>
</protein>
<name>A0ABW5D0Y7_9BACT</name>
<dbReference type="PROSITE" id="PS51257">
    <property type="entry name" value="PROKAR_LIPOPROTEIN"/>
    <property type="match status" value="1"/>
</dbReference>